<feature type="region of interest" description="Disordered" evidence="5">
    <location>
        <begin position="33"/>
        <end position="109"/>
    </location>
</feature>
<feature type="transmembrane region" description="Helical" evidence="6">
    <location>
        <begin position="497"/>
        <end position="519"/>
    </location>
</feature>
<evidence type="ECO:0000313" key="8">
    <source>
        <dbReference type="Proteomes" id="UP001056384"/>
    </source>
</evidence>
<dbReference type="PANTHER" id="PTHR23502:SF23">
    <property type="entry name" value="FLUCONAZOLE RESISTANCE PROTEIN 1"/>
    <property type="match status" value="1"/>
</dbReference>
<feature type="transmembrane region" description="Helical" evidence="6">
    <location>
        <begin position="458"/>
        <end position="485"/>
    </location>
</feature>
<dbReference type="PANTHER" id="PTHR23502">
    <property type="entry name" value="MAJOR FACILITATOR SUPERFAMILY"/>
    <property type="match status" value="1"/>
</dbReference>
<feature type="transmembrane region" description="Helical" evidence="6">
    <location>
        <begin position="531"/>
        <end position="558"/>
    </location>
</feature>
<evidence type="ECO:0000256" key="6">
    <source>
        <dbReference type="SAM" id="Phobius"/>
    </source>
</evidence>
<dbReference type="GO" id="GO:1990961">
    <property type="term" value="P:xenobiotic detoxification by transmembrane export across the plasma membrane"/>
    <property type="evidence" value="ECO:0007669"/>
    <property type="project" value="TreeGrafter"/>
</dbReference>
<gene>
    <name evidence="7" type="ORF">Slin15195_G081410</name>
</gene>
<dbReference type="InterPro" id="IPR036259">
    <property type="entry name" value="MFS_trans_sf"/>
</dbReference>
<dbReference type="AlphaFoldDB" id="A0A9Q9AZP2"/>
<dbReference type="Gene3D" id="1.20.1720.10">
    <property type="entry name" value="Multidrug resistance protein D"/>
    <property type="match status" value="1"/>
</dbReference>
<feature type="compositionally biased region" description="Basic and acidic residues" evidence="5">
    <location>
        <begin position="40"/>
        <end position="49"/>
    </location>
</feature>
<dbReference type="Proteomes" id="UP001056384">
    <property type="component" value="Chromosome 6"/>
</dbReference>
<dbReference type="GO" id="GO:0005886">
    <property type="term" value="C:plasma membrane"/>
    <property type="evidence" value="ECO:0007669"/>
    <property type="project" value="TreeGrafter"/>
</dbReference>
<accession>A0A9Q9AZP2</accession>
<keyword evidence="4 6" id="KW-0472">Membrane</keyword>
<protein>
    <submittedName>
        <fullName evidence="7">Major facilitator superfamily, MFS transporter superfamily</fullName>
    </submittedName>
</protein>
<feature type="transmembrane region" description="Helical" evidence="6">
    <location>
        <begin position="269"/>
        <end position="292"/>
    </location>
</feature>
<evidence type="ECO:0000256" key="5">
    <source>
        <dbReference type="SAM" id="MobiDB-lite"/>
    </source>
</evidence>
<keyword evidence="8" id="KW-1185">Reference proteome</keyword>
<evidence type="ECO:0000256" key="4">
    <source>
        <dbReference type="ARBA" id="ARBA00023136"/>
    </source>
</evidence>
<organism evidence="7 8">
    <name type="scientific">Septoria linicola</name>
    <dbReference type="NCBI Taxonomy" id="215465"/>
    <lineage>
        <taxon>Eukaryota</taxon>
        <taxon>Fungi</taxon>
        <taxon>Dikarya</taxon>
        <taxon>Ascomycota</taxon>
        <taxon>Pezizomycotina</taxon>
        <taxon>Dothideomycetes</taxon>
        <taxon>Dothideomycetidae</taxon>
        <taxon>Mycosphaerellales</taxon>
        <taxon>Mycosphaerellaceae</taxon>
        <taxon>Septoria</taxon>
    </lineage>
</organism>
<feature type="compositionally biased region" description="Low complexity" evidence="5">
    <location>
        <begin position="50"/>
        <end position="60"/>
    </location>
</feature>
<dbReference type="EMBL" id="CP099423">
    <property type="protein sequence ID" value="USW54822.1"/>
    <property type="molecule type" value="Genomic_DNA"/>
</dbReference>
<feature type="transmembrane region" description="Helical" evidence="6">
    <location>
        <begin position="236"/>
        <end position="257"/>
    </location>
</feature>
<feature type="transmembrane region" description="Helical" evidence="6">
    <location>
        <begin position="304"/>
        <end position="329"/>
    </location>
</feature>
<evidence type="ECO:0000256" key="2">
    <source>
        <dbReference type="ARBA" id="ARBA00022692"/>
    </source>
</evidence>
<feature type="transmembrane region" description="Helical" evidence="6">
    <location>
        <begin position="141"/>
        <end position="161"/>
    </location>
</feature>
<name>A0A9Q9AZP2_9PEZI</name>
<dbReference type="InterPro" id="IPR011701">
    <property type="entry name" value="MFS"/>
</dbReference>
<keyword evidence="2 6" id="KW-0812">Transmembrane</keyword>
<feature type="transmembrane region" description="Helical" evidence="6">
    <location>
        <begin position="181"/>
        <end position="200"/>
    </location>
</feature>
<reference evidence="7" key="1">
    <citation type="submission" date="2022-06" db="EMBL/GenBank/DDBJ databases">
        <title>Complete genome sequences of two strains of the flax pathogen Septoria linicola.</title>
        <authorList>
            <person name="Lapalu N."/>
            <person name="Simon A."/>
            <person name="Demenou B."/>
            <person name="Paumier D."/>
            <person name="Guillot M.-P."/>
            <person name="Gout L."/>
            <person name="Valade R."/>
        </authorList>
    </citation>
    <scope>NUCLEOTIDE SEQUENCE</scope>
    <source>
        <strain evidence="7">SE15195</strain>
    </source>
</reference>
<evidence type="ECO:0000313" key="7">
    <source>
        <dbReference type="EMBL" id="USW54822.1"/>
    </source>
</evidence>
<dbReference type="GO" id="GO:0015244">
    <property type="term" value="F:fluconazole transmembrane transporter activity"/>
    <property type="evidence" value="ECO:0007669"/>
    <property type="project" value="TreeGrafter"/>
</dbReference>
<keyword evidence="3 6" id="KW-1133">Transmembrane helix</keyword>
<feature type="transmembrane region" description="Helical" evidence="6">
    <location>
        <begin position="212"/>
        <end position="230"/>
    </location>
</feature>
<comment type="subcellular location">
    <subcellularLocation>
        <location evidence="1">Membrane</location>
        <topology evidence="1">Multi-pass membrane protein</topology>
    </subcellularLocation>
</comment>
<dbReference type="SUPFAM" id="SSF103473">
    <property type="entry name" value="MFS general substrate transporter"/>
    <property type="match status" value="1"/>
</dbReference>
<proteinExistence type="predicted"/>
<feature type="transmembrane region" description="Helical" evidence="6">
    <location>
        <begin position="433"/>
        <end position="452"/>
    </location>
</feature>
<evidence type="ECO:0000256" key="3">
    <source>
        <dbReference type="ARBA" id="ARBA00022989"/>
    </source>
</evidence>
<sequence length="567" mass="62483">MESFRDSPLGQIIRFLTSNKYLQYPEEEPGFVVPIVEPEASEKVHDDRLSGQSSTNGSNSGRRRDAVSAQPDDATLDLEKFPSDDALDSRLSGTSGKHGSSERNHSQSLSRHMTIDGNIIVDWYGPNDPENPQNWVLSKKISVTLVLQAYTLVVYCASAIYTPSNQYVMEDFDVSLIKASLGLSMYVLGYGFGPILFSPLSEIPRIGRNIPYITSFTLFVILAVPTALTPTYGSLLALRFLTGFLGSPCLATGGATLQEMYSIIKLPYALSAWVGATFSAPALGPLLSGFAVPAKGWRWSLWEILWMSAPVLILMYMAFPETSAANILLRRAQRLRKLTGNDKYKSQSELDQANLSAGKLVTEALIKPVQIVSQILLCSLSTYTQPISTGFLQLLRILPTSVHRDLWLQPGYIYWYLEPDIKKNGFRAQEHRLVPAIFAAVLQPAGLFIFAWTSREDVHWMAGIVGLTLYGVGSFILFQCIFMYLPLSYPQYAASLFAANDLCRSCLAAGAIIFAQPLFDNLGIDKGVTLLAGLACGGVVGIWAICLDFVFNLLILLLDYLYLITKA</sequence>
<dbReference type="Pfam" id="PF07690">
    <property type="entry name" value="MFS_1"/>
    <property type="match status" value="1"/>
</dbReference>
<evidence type="ECO:0000256" key="1">
    <source>
        <dbReference type="ARBA" id="ARBA00004141"/>
    </source>
</evidence>